<evidence type="ECO:0000313" key="2">
    <source>
        <dbReference type="EMBL" id="RDU66475.1"/>
    </source>
</evidence>
<dbReference type="AlphaFoldDB" id="A0A3D8ING4"/>
<dbReference type="Proteomes" id="UP000256514">
    <property type="component" value="Unassembled WGS sequence"/>
</dbReference>
<protein>
    <recommendedName>
        <fullName evidence="1">NYN domain-containing protein</fullName>
    </recommendedName>
</protein>
<gene>
    <name evidence="2" type="ORF">CQA54_07175</name>
</gene>
<sequence length="240" mass="28188">MYSNFCYNTRLFKNIGDNLKKKVAIFVDWDNLRKDIAKLQNYSKHTNEQSIIDFQKNFDYNNSLHIIKLIEAFLENDEEIYRIFFYTAKPKNINEIPDVYKTEQDKNNYRKYEEKINNFLKEIATEPYIALRLGTIQYGNKLLPNGKLDAKQKQVDMLIGLDIAHVSYQKLADKVILFSKDSDMKPVLKVARTNGLTTIIPTLKESRHRVTYSLQLHSDLIREKSITEVLNSLKNENDLI</sequence>
<dbReference type="InterPro" id="IPR021139">
    <property type="entry name" value="NYN"/>
</dbReference>
<evidence type="ECO:0000259" key="1">
    <source>
        <dbReference type="Pfam" id="PF01936"/>
    </source>
</evidence>
<organism evidence="2 3">
    <name type="scientific">Helicobacter equorum</name>
    <dbReference type="NCBI Taxonomy" id="361872"/>
    <lineage>
        <taxon>Bacteria</taxon>
        <taxon>Pseudomonadati</taxon>
        <taxon>Campylobacterota</taxon>
        <taxon>Epsilonproteobacteria</taxon>
        <taxon>Campylobacterales</taxon>
        <taxon>Helicobacteraceae</taxon>
        <taxon>Helicobacter</taxon>
    </lineage>
</organism>
<feature type="domain" description="NYN" evidence="1">
    <location>
        <begin position="22"/>
        <end position="200"/>
    </location>
</feature>
<comment type="caution">
    <text evidence="2">The sequence shown here is derived from an EMBL/GenBank/DDBJ whole genome shotgun (WGS) entry which is preliminary data.</text>
</comment>
<name>A0A3D8ING4_9HELI</name>
<keyword evidence="3" id="KW-1185">Reference proteome</keyword>
<accession>A0A3D8ING4</accession>
<reference evidence="2 3" key="1">
    <citation type="submission" date="2018-04" db="EMBL/GenBank/DDBJ databases">
        <title>Novel Campyloabacter and Helicobacter Species and Strains.</title>
        <authorList>
            <person name="Mannion A.J."/>
            <person name="Shen Z."/>
            <person name="Fox J.G."/>
        </authorList>
    </citation>
    <scope>NUCLEOTIDE SEQUENCE [LARGE SCALE GENOMIC DNA]</scope>
    <source>
        <strain evidence="2 3">MIT 12-6600</strain>
    </source>
</reference>
<proteinExistence type="predicted"/>
<dbReference type="CDD" id="cd18722">
    <property type="entry name" value="PIN_NicB-like"/>
    <property type="match status" value="1"/>
</dbReference>
<dbReference type="OrthoDB" id="9794137at2"/>
<evidence type="ECO:0000313" key="3">
    <source>
        <dbReference type="Proteomes" id="UP000256514"/>
    </source>
</evidence>
<dbReference type="GO" id="GO:0004540">
    <property type="term" value="F:RNA nuclease activity"/>
    <property type="evidence" value="ECO:0007669"/>
    <property type="project" value="InterPro"/>
</dbReference>
<dbReference type="Gene3D" id="3.40.50.1010">
    <property type="entry name" value="5'-nuclease"/>
    <property type="match status" value="1"/>
</dbReference>
<dbReference type="Pfam" id="PF01936">
    <property type="entry name" value="NYN"/>
    <property type="match status" value="1"/>
</dbReference>
<dbReference type="EMBL" id="NXLT01000006">
    <property type="protein sequence ID" value="RDU66475.1"/>
    <property type="molecule type" value="Genomic_DNA"/>
</dbReference>